<keyword evidence="14" id="KW-1185">Reference proteome</keyword>
<dbReference type="SMART" id="SM00408">
    <property type="entry name" value="IGc2"/>
    <property type="match status" value="2"/>
</dbReference>
<accession>A0A5E4BHY3</accession>
<dbReference type="CDD" id="cd05753">
    <property type="entry name" value="Ig2_FcgammaR_like"/>
    <property type="match status" value="1"/>
</dbReference>
<feature type="chain" id="PRO_5022922233" description="Ig-like domain-containing protein" evidence="11">
    <location>
        <begin position="21"/>
        <end position="253"/>
    </location>
</feature>
<dbReference type="SMART" id="SM00409">
    <property type="entry name" value="IG"/>
    <property type="match status" value="2"/>
</dbReference>
<keyword evidence="8" id="KW-0393">Immunoglobulin domain</keyword>
<dbReference type="FunFam" id="2.60.40.10:FF:000356">
    <property type="entry name" value="Low affinity immunoglobulin gamma Fc region receptor III-A"/>
    <property type="match status" value="1"/>
</dbReference>
<dbReference type="PROSITE" id="PS50835">
    <property type="entry name" value="IG_LIKE"/>
    <property type="match status" value="2"/>
</dbReference>
<evidence type="ECO:0000313" key="13">
    <source>
        <dbReference type="EMBL" id="VTJ68242.1"/>
    </source>
</evidence>
<feature type="transmembrane region" description="Helical" evidence="10">
    <location>
        <begin position="205"/>
        <end position="226"/>
    </location>
</feature>
<dbReference type="Gene3D" id="2.60.40.10">
    <property type="entry name" value="Immunoglobulins"/>
    <property type="match status" value="2"/>
</dbReference>
<organism evidence="13 14">
    <name type="scientific">Marmota monax</name>
    <name type="common">Woodchuck</name>
    <dbReference type="NCBI Taxonomy" id="9995"/>
    <lineage>
        <taxon>Eukaryota</taxon>
        <taxon>Metazoa</taxon>
        <taxon>Chordata</taxon>
        <taxon>Craniata</taxon>
        <taxon>Vertebrata</taxon>
        <taxon>Euteleostomi</taxon>
        <taxon>Mammalia</taxon>
        <taxon>Eutheria</taxon>
        <taxon>Euarchontoglires</taxon>
        <taxon>Glires</taxon>
        <taxon>Rodentia</taxon>
        <taxon>Sciuromorpha</taxon>
        <taxon>Sciuridae</taxon>
        <taxon>Xerinae</taxon>
        <taxon>Marmotini</taxon>
        <taxon>Marmota</taxon>
    </lineage>
</organism>
<name>A0A5E4BHY3_MARMO</name>
<evidence type="ECO:0000256" key="6">
    <source>
        <dbReference type="ARBA" id="ARBA00023157"/>
    </source>
</evidence>
<dbReference type="AlphaFoldDB" id="A0A5E4BHY3"/>
<dbReference type="PANTHER" id="PTHR11481:SF103">
    <property type="entry name" value="LOW AFFINITY IMMUNOGLOBULIN GAMMA FC REGION RECEPTOR III-A-RELATED"/>
    <property type="match status" value="1"/>
</dbReference>
<dbReference type="GO" id="GO:0009897">
    <property type="term" value="C:external side of plasma membrane"/>
    <property type="evidence" value="ECO:0007669"/>
    <property type="project" value="TreeGrafter"/>
</dbReference>
<dbReference type="InterPro" id="IPR013783">
    <property type="entry name" value="Ig-like_fold"/>
</dbReference>
<evidence type="ECO:0000256" key="9">
    <source>
        <dbReference type="ARBA" id="ARBA00038604"/>
    </source>
</evidence>
<dbReference type="InterPro" id="IPR003598">
    <property type="entry name" value="Ig_sub2"/>
</dbReference>
<feature type="signal peptide" evidence="11">
    <location>
        <begin position="1"/>
        <end position="20"/>
    </location>
</feature>
<dbReference type="InterPro" id="IPR050488">
    <property type="entry name" value="Ig_Fc_receptor"/>
</dbReference>
<sequence>MEQLLPPTALLLLVSAGMQAEDLPKAVVLLDPPWDWVLQEDSVTLKCQGAQHPEDTSTQWFHNGNLIPSQASSYFIEKAKDKDSGEYRCQTNLSMQSDAVHLEVHTGWLLLQTPKRVFQPGEPLRLRCHSWKNKPVHKVTYLQDGRGKKYFHHNSELYIPKATYKDSGSYFCRGLIGNHNQSSESVNIIIEGSAFPSTSSVFLPWHQIAFCLMMGLLFAVDTGLYFSVRRNLQSSGGDWTKHKFRWSRDPQDK</sequence>
<keyword evidence="4 11" id="KW-0732">Signal</keyword>
<keyword evidence="10" id="KW-1133">Transmembrane helix</keyword>
<evidence type="ECO:0000256" key="10">
    <source>
        <dbReference type="SAM" id="Phobius"/>
    </source>
</evidence>
<dbReference type="GO" id="GO:0019864">
    <property type="term" value="F:IgG binding"/>
    <property type="evidence" value="ECO:0007669"/>
    <property type="project" value="UniProtKB-KW"/>
</dbReference>
<keyword evidence="2" id="KW-1003">Cell membrane</keyword>
<dbReference type="Pfam" id="PF13895">
    <property type="entry name" value="Ig_2"/>
    <property type="match status" value="2"/>
</dbReference>
<feature type="domain" description="Ig-like" evidence="12">
    <location>
        <begin position="121"/>
        <end position="189"/>
    </location>
</feature>
<evidence type="ECO:0000259" key="12">
    <source>
        <dbReference type="PROSITE" id="PS50835"/>
    </source>
</evidence>
<feature type="domain" description="Ig-like" evidence="12">
    <location>
        <begin position="24"/>
        <end position="105"/>
    </location>
</feature>
<dbReference type="InterPro" id="IPR036179">
    <property type="entry name" value="Ig-like_dom_sf"/>
</dbReference>
<dbReference type="FunFam" id="2.60.40.10:FF:000217">
    <property type="entry name" value="High affinity immunoglobulin gamma Fc receptor I"/>
    <property type="match status" value="1"/>
</dbReference>
<evidence type="ECO:0000313" key="14">
    <source>
        <dbReference type="Proteomes" id="UP000335636"/>
    </source>
</evidence>
<dbReference type="InterPro" id="IPR003599">
    <property type="entry name" value="Ig_sub"/>
</dbReference>
<dbReference type="EMBL" id="CABDUW010000420">
    <property type="protein sequence ID" value="VTJ68242.1"/>
    <property type="molecule type" value="Genomic_DNA"/>
</dbReference>
<keyword evidence="6" id="KW-1015">Disulfide bond</keyword>
<comment type="caution">
    <text evidence="13">The sequence shown here is derived from an EMBL/GenBank/DDBJ whole genome shotgun (WGS) entry which is preliminary data.</text>
</comment>
<dbReference type="GO" id="GO:0001788">
    <property type="term" value="P:antibody-dependent cellular cytotoxicity"/>
    <property type="evidence" value="ECO:0007669"/>
    <property type="project" value="TreeGrafter"/>
</dbReference>
<evidence type="ECO:0000256" key="7">
    <source>
        <dbReference type="ARBA" id="ARBA00023180"/>
    </source>
</evidence>
<protein>
    <recommendedName>
        <fullName evidence="12">Ig-like domain-containing protein</fullName>
    </recommendedName>
</protein>
<comment type="subunit">
    <text evidence="9">Forms a heterooligomeric complex with ITAM-containing signaling subunits FCER1G. Interacts (via transmembrane domain) with signaling subunits; this interaction is a prerequisite for receptor complex expression on the cell surface and intracellular signal transduction. Binds the Fc region of antigen-complexed IgG.</text>
</comment>
<keyword evidence="10" id="KW-0812">Transmembrane</keyword>
<keyword evidence="7" id="KW-0325">Glycoprotein</keyword>
<dbReference type="InterPro" id="IPR007110">
    <property type="entry name" value="Ig-like_dom"/>
</dbReference>
<evidence type="ECO:0000256" key="11">
    <source>
        <dbReference type="SAM" id="SignalP"/>
    </source>
</evidence>
<keyword evidence="5 10" id="KW-0472">Membrane</keyword>
<evidence type="ECO:0000256" key="3">
    <source>
        <dbReference type="ARBA" id="ARBA00022652"/>
    </source>
</evidence>
<gene>
    <name evidence="13" type="ORF">MONAX_5E001679</name>
</gene>
<dbReference type="Proteomes" id="UP000335636">
    <property type="component" value="Unassembled WGS sequence"/>
</dbReference>
<dbReference type="CDD" id="cd05752">
    <property type="entry name" value="Ig1_FcgammaR_like"/>
    <property type="match status" value="1"/>
</dbReference>
<evidence type="ECO:0000256" key="8">
    <source>
        <dbReference type="ARBA" id="ARBA00023319"/>
    </source>
</evidence>
<dbReference type="SUPFAM" id="SSF48726">
    <property type="entry name" value="Immunoglobulin"/>
    <property type="match status" value="2"/>
</dbReference>
<dbReference type="GO" id="GO:0019770">
    <property type="term" value="F:IgG receptor activity"/>
    <property type="evidence" value="ECO:0007669"/>
    <property type="project" value="TreeGrafter"/>
</dbReference>
<evidence type="ECO:0000256" key="4">
    <source>
        <dbReference type="ARBA" id="ARBA00022729"/>
    </source>
</evidence>
<reference evidence="13" key="1">
    <citation type="submission" date="2019-04" db="EMBL/GenBank/DDBJ databases">
        <authorList>
            <person name="Alioto T."/>
            <person name="Alioto T."/>
        </authorList>
    </citation>
    <scope>NUCLEOTIDE SEQUENCE [LARGE SCALE GENOMIC DNA]</scope>
</reference>
<evidence type="ECO:0000256" key="5">
    <source>
        <dbReference type="ARBA" id="ARBA00023136"/>
    </source>
</evidence>
<keyword evidence="3" id="KW-0390">IgG-binding protein</keyword>
<evidence type="ECO:0000256" key="1">
    <source>
        <dbReference type="ARBA" id="ARBA00004251"/>
    </source>
</evidence>
<proteinExistence type="predicted"/>
<dbReference type="PANTHER" id="PTHR11481">
    <property type="entry name" value="IMMUNOGLOBULIN FC RECEPTOR"/>
    <property type="match status" value="1"/>
</dbReference>
<evidence type="ECO:0000256" key="2">
    <source>
        <dbReference type="ARBA" id="ARBA00022475"/>
    </source>
</evidence>
<comment type="subcellular location">
    <subcellularLocation>
        <location evidence="1">Cell membrane</location>
        <topology evidence="1">Single-pass type I membrane protein</topology>
    </subcellularLocation>
</comment>